<evidence type="ECO:0000313" key="8">
    <source>
        <dbReference type="EMBL" id="KON83469.1"/>
    </source>
</evidence>
<keyword evidence="4 6" id="KW-0289">Folate biosynthesis</keyword>
<evidence type="ECO:0000256" key="2">
    <source>
        <dbReference type="ARBA" id="ARBA00005013"/>
    </source>
</evidence>
<sequence length="124" mass="14430">MDRILFNKMEFWGYHGAFKEENKLGQRFYVDLELYFDLSKAGRSDNLEDTVNYADIYKTAQQIVEKEKYELVEAIAERLATKILDGYMLIDEVLVRVTKPDPPIPGHYESVAIEIRRSRAGHNA</sequence>
<evidence type="ECO:0000313" key="11">
    <source>
        <dbReference type="Proteomes" id="UP000182836"/>
    </source>
</evidence>
<keyword evidence="10" id="KW-1185">Reference proteome</keyword>
<dbReference type="UniPathway" id="UPA00077">
    <property type="reaction ID" value="UER00154"/>
</dbReference>
<dbReference type="InterPro" id="IPR006156">
    <property type="entry name" value="Dihydroneopterin_aldolase"/>
</dbReference>
<dbReference type="STRING" id="47500.AF333_31265"/>
<dbReference type="EMBL" id="LGUG01000017">
    <property type="protein sequence ID" value="KON83469.1"/>
    <property type="molecule type" value="Genomic_DNA"/>
</dbReference>
<gene>
    <name evidence="8" type="ORF">AF333_31265</name>
    <name evidence="9" type="ORF">SAMN04487909_13756</name>
</gene>
<name>A0A0D1WML8_ANEMI</name>
<dbReference type="GO" id="GO:0046656">
    <property type="term" value="P:folic acid biosynthetic process"/>
    <property type="evidence" value="ECO:0007669"/>
    <property type="project" value="UniProtKB-UniRule"/>
</dbReference>
<dbReference type="EC" id="4.1.2.25" evidence="6"/>
<dbReference type="SUPFAM" id="SSF55620">
    <property type="entry name" value="Tetrahydrobiopterin biosynthesis enzymes-like"/>
    <property type="match status" value="1"/>
</dbReference>
<dbReference type="GO" id="GO:0004150">
    <property type="term" value="F:dihydroneopterin aldolase activity"/>
    <property type="evidence" value="ECO:0007669"/>
    <property type="project" value="UniProtKB-UniRule"/>
</dbReference>
<dbReference type="FunFam" id="3.30.1130.10:FF:000003">
    <property type="entry name" value="7,8-dihydroneopterin aldolase"/>
    <property type="match status" value="1"/>
</dbReference>
<keyword evidence="5 6" id="KW-0456">Lyase</keyword>
<comment type="similarity">
    <text evidence="3 6">Belongs to the DHNA family.</text>
</comment>
<evidence type="ECO:0000256" key="6">
    <source>
        <dbReference type="RuleBase" id="RU362079"/>
    </source>
</evidence>
<evidence type="ECO:0000256" key="1">
    <source>
        <dbReference type="ARBA" id="ARBA00001353"/>
    </source>
</evidence>
<dbReference type="SMART" id="SM00905">
    <property type="entry name" value="FolB"/>
    <property type="match status" value="1"/>
</dbReference>
<dbReference type="GO" id="GO:0046654">
    <property type="term" value="P:tetrahydrofolate biosynthetic process"/>
    <property type="evidence" value="ECO:0007669"/>
    <property type="project" value="UniProtKB-UniRule"/>
</dbReference>
<dbReference type="RefSeq" id="WP_043063546.1">
    <property type="nucleotide sequence ID" value="NZ_BJOA01000117.1"/>
</dbReference>
<evidence type="ECO:0000256" key="4">
    <source>
        <dbReference type="ARBA" id="ARBA00022909"/>
    </source>
</evidence>
<accession>A0A0D1WML8</accession>
<dbReference type="NCBIfam" id="TIGR00525">
    <property type="entry name" value="folB"/>
    <property type="match status" value="1"/>
</dbReference>
<dbReference type="PANTHER" id="PTHR42844">
    <property type="entry name" value="DIHYDRONEOPTERIN ALDOLASE 1-RELATED"/>
    <property type="match status" value="1"/>
</dbReference>
<protein>
    <recommendedName>
        <fullName evidence="6">7,8-dihydroneopterin aldolase</fullName>
        <ecNumber evidence="6">4.1.2.25</ecNumber>
    </recommendedName>
</protein>
<dbReference type="PATRIC" id="fig|47500.12.peg.4337"/>
<dbReference type="Pfam" id="PF02152">
    <property type="entry name" value="FolB"/>
    <property type="match status" value="1"/>
</dbReference>
<dbReference type="EMBL" id="FNED01000037">
    <property type="protein sequence ID" value="SDK06711.1"/>
    <property type="molecule type" value="Genomic_DNA"/>
</dbReference>
<dbReference type="Proteomes" id="UP000037269">
    <property type="component" value="Unassembled WGS sequence"/>
</dbReference>
<dbReference type="PANTHER" id="PTHR42844:SF1">
    <property type="entry name" value="DIHYDRONEOPTERIN ALDOLASE 1-RELATED"/>
    <property type="match status" value="1"/>
</dbReference>
<dbReference type="GO" id="GO:0005737">
    <property type="term" value="C:cytoplasm"/>
    <property type="evidence" value="ECO:0007669"/>
    <property type="project" value="TreeGrafter"/>
</dbReference>
<dbReference type="InterPro" id="IPR043133">
    <property type="entry name" value="GTP-CH-I_C/QueF"/>
</dbReference>
<dbReference type="OrthoDB" id="9803748at2"/>
<feature type="domain" description="Dihydroneopterin aldolase/epimerase" evidence="7">
    <location>
        <begin position="4"/>
        <end position="117"/>
    </location>
</feature>
<dbReference type="GeneID" id="42309606"/>
<dbReference type="CDD" id="cd00534">
    <property type="entry name" value="DHNA_DHNTPE"/>
    <property type="match status" value="1"/>
</dbReference>
<reference evidence="8 10" key="1">
    <citation type="submission" date="2015-07" db="EMBL/GenBank/DDBJ databases">
        <title>Fjat-14205 dsm 2895.</title>
        <authorList>
            <person name="Liu B."/>
            <person name="Wang J."/>
            <person name="Zhu Y."/>
            <person name="Liu G."/>
            <person name="Chen Q."/>
            <person name="Chen Z."/>
            <person name="Lan J."/>
            <person name="Che J."/>
            <person name="Ge C."/>
            <person name="Shi H."/>
            <person name="Pan Z."/>
            <person name="Liu X."/>
        </authorList>
    </citation>
    <scope>NUCLEOTIDE SEQUENCE [LARGE SCALE GENOMIC DNA]</scope>
    <source>
        <strain evidence="8 10">DSM 2895</strain>
    </source>
</reference>
<comment type="pathway">
    <text evidence="2 6">Cofactor biosynthesis; tetrahydrofolate biosynthesis; 2-amino-4-hydroxy-6-hydroxymethyl-7,8-dihydropteridine diphosphate from 7,8-dihydroneopterin triphosphate: step 3/4.</text>
</comment>
<evidence type="ECO:0000313" key="10">
    <source>
        <dbReference type="Proteomes" id="UP000037269"/>
    </source>
</evidence>
<dbReference type="AlphaFoldDB" id="A0A0D1WML8"/>
<evidence type="ECO:0000313" key="9">
    <source>
        <dbReference type="EMBL" id="SDK06711.1"/>
    </source>
</evidence>
<dbReference type="NCBIfam" id="TIGR00526">
    <property type="entry name" value="folB_dom"/>
    <property type="match status" value="1"/>
</dbReference>
<proteinExistence type="inferred from homology"/>
<evidence type="ECO:0000256" key="5">
    <source>
        <dbReference type="ARBA" id="ARBA00023239"/>
    </source>
</evidence>
<reference evidence="9 11" key="2">
    <citation type="submission" date="2016-10" db="EMBL/GenBank/DDBJ databases">
        <authorList>
            <person name="de Groot N.N."/>
        </authorList>
    </citation>
    <scope>NUCLEOTIDE SEQUENCE [LARGE SCALE GENOMIC DNA]</scope>
    <source>
        <strain evidence="9 11">DSM 2895</strain>
    </source>
</reference>
<dbReference type="Gene3D" id="3.30.1130.10">
    <property type="match status" value="1"/>
</dbReference>
<comment type="catalytic activity">
    <reaction evidence="1 6">
        <text>7,8-dihydroneopterin = 6-hydroxymethyl-7,8-dihydropterin + glycolaldehyde</text>
        <dbReference type="Rhea" id="RHEA:10540"/>
        <dbReference type="ChEBI" id="CHEBI:17001"/>
        <dbReference type="ChEBI" id="CHEBI:17071"/>
        <dbReference type="ChEBI" id="CHEBI:44841"/>
        <dbReference type="EC" id="4.1.2.25"/>
    </reaction>
</comment>
<organism evidence="8 10">
    <name type="scientific">Aneurinibacillus migulanus</name>
    <name type="common">Bacillus migulanus</name>
    <dbReference type="NCBI Taxonomy" id="47500"/>
    <lineage>
        <taxon>Bacteria</taxon>
        <taxon>Bacillati</taxon>
        <taxon>Bacillota</taxon>
        <taxon>Bacilli</taxon>
        <taxon>Bacillales</taxon>
        <taxon>Paenibacillaceae</taxon>
        <taxon>Aneurinibacillus group</taxon>
        <taxon>Aneurinibacillus</taxon>
    </lineage>
</organism>
<evidence type="ECO:0000259" key="7">
    <source>
        <dbReference type="SMART" id="SM00905"/>
    </source>
</evidence>
<dbReference type="Proteomes" id="UP000182836">
    <property type="component" value="Unassembled WGS sequence"/>
</dbReference>
<dbReference type="InterPro" id="IPR006157">
    <property type="entry name" value="FolB_dom"/>
</dbReference>
<evidence type="ECO:0000256" key="3">
    <source>
        <dbReference type="ARBA" id="ARBA00005708"/>
    </source>
</evidence>
<comment type="function">
    <text evidence="6">Catalyzes the conversion of 7,8-dihydroneopterin to 6-hydroxymethyl-7,8-dihydropterin.</text>
</comment>